<gene>
    <name evidence="1" type="ORF">LTR37_003367</name>
</gene>
<dbReference type="Proteomes" id="UP001281147">
    <property type="component" value="Unassembled WGS sequence"/>
</dbReference>
<organism evidence="1 2">
    <name type="scientific">Vermiconidia calcicola</name>
    <dbReference type="NCBI Taxonomy" id="1690605"/>
    <lineage>
        <taxon>Eukaryota</taxon>
        <taxon>Fungi</taxon>
        <taxon>Dikarya</taxon>
        <taxon>Ascomycota</taxon>
        <taxon>Pezizomycotina</taxon>
        <taxon>Dothideomycetes</taxon>
        <taxon>Dothideomycetidae</taxon>
        <taxon>Mycosphaerellales</taxon>
        <taxon>Extremaceae</taxon>
        <taxon>Vermiconidia</taxon>
    </lineage>
</organism>
<keyword evidence="2" id="KW-1185">Reference proteome</keyword>
<dbReference type="EMBL" id="JAUTXU010000019">
    <property type="protein sequence ID" value="KAK3721077.1"/>
    <property type="molecule type" value="Genomic_DNA"/>
</dbReference>
<accession>A0ACC3NRW6</accession>
<sequence length="307" mass="33585">MSFQDCGIPHSYDATILYSFVFLFAALASIVFGQQQHGHLHDKRASANASRVKNILPKGQKAGLSGYIGIQDKPAFRELAPHISWYSDYTPNTPSSHGIGMLWGTSSSSCGDIPAERLKIFKSMIAKRSVPDIMFGLYEPDCYCPSSADMSVSSGASDWNALLAPLGKKGTVLGSPSMCKQYDEDWLSPFKKSISRPWDVAAIHINKPNVAEAKNVVNYYAKKYKKPIWVQEFACVHDQPSWQPCTDQGEINSYIKGMVKYLEGNDNVVAYGPSNGEGLGDVWPLTKDGGLTASGKAYLNAIKGLNK</sequence>
<proteinExistence type="predicted"/>
<comment type="caution">
    <text evidence="1">The sequence shown here is derived from an EMBL/GenBank/DDBJ whole genome shotgun (WGS) entry which is preliminary data.</text>
</comment>
<evidence type="ECO:0000313" key="1">
    <source>
        <dbReference type="EMBL" id="KAK3721077.1"/>
    </source>
</evidence>
<reference evidence="1" key="1">
    <citation type="submission" date="2023-07" db="EMBL/GenBank/DDBJ databases">
        <title>Black Yeasts Isolated from many extreme environments.</title>
        <authorList>
            <person name="Coleine C."/>
            <person name="Stajich J.E."/>
            <person name="Selbmann L."/>
        </authorList>
    </citation>
    <scope>NUCLEOTIDE SEQUENCE</scope>
    <source>
        <strain evidence="1">CCFEE 5714</strain>
    </source>
</reference>
<protein>
    <submittedName>
        <fullName evidence="1">Uncharacterized protein</fullName>
    </submittedName>
</protein>
<name>A0ACC3NRW6_9PEZI</name>
<evidence type="ECO:0000313" key="2">
    <source>
        <dbReference type="Proteomes" id="UP001281147"/>
    </source>
</evidence>